<dbReference type="EMBL" id="LIPY01000087">
    <property type="protein sequence ID" value="KWX79356.1"/>
    <property type="molecule type" value="Genomic_DNA"/>
</dbReference>
<feature type="non-terminal residue" evidence="1">
    <location>
        <position position="1"/>
    </location>
</feature>
<evidence type="ECO:0000313" key="2">
    <source>
        <dbReference type="Proteomes" id="UP000070252"/>
    </source>
</evidence>
<dbReference type="Proteomes" id="UP000070252">
    <property type="component" value="Unassembled WGS sequence"/>
</dbReference>
<dbReference type="RefSeq" id="WP_211270497.1">
    <property type="nucleotide sequence ID" value="NZ_LIPY01000087.1"/>
</dbReference>
<evidence type="ECO:0000313" key="1">
    <source>
        <dbReference type="EMBL" id="KWX79356.1"/>
    </source>
</evidence>
<accession>A0ABR5T3E9</accession>
<keyword evidence="2" id="KW-1185">Reference proteome</keyword>
<name>A0ABR5T3E9_9BACL</name>
<organism evidence="1 2">
    <name type="scientific">Paenibacillus jilunlii</name>
    <dbReference type="NCBI Taxonomy" id="682956"/>
    <lineage>
        <taxon>Bacteria</taxon>
        <taxon>Bacillati</taxon>
        <taxon>Bacillota</taxon>
        <taxon>Bacilli</taxon>
        <taxon>Bacillales</taxon>
        <taxon>Paenibacillaceae</taxon>
        <taxon>Paenibacillus</taxon>
    </lineage>
</organism>
<comment type="caution">
    <text evidence="1">The sequence shown here is derived from an EMBL/GenBank/DDBJ whole genome shotgun (WGS) entry which is preliminary data.</text>
</comment>
<sequence>LGTPPAFVLSQDQTLQLVLKRAIAHFETSDENLHSLILDLTCVKSHSLVVQFSKINVFFTSSLLVSSDLYNISQRLRFSQAFF</sequence>
<gene>
    <name evidence="1" type="ORF">AML91_02795</name>
</gene>
<protein>
    <submittedName>
        <fullName evidence="1">Uncharacterized protein</fullName>
    </submittedName>
</protein>
<reference evidence="1 2" key="1">
    <citation type="submission" date="2015-08" db="EMBL/GenBank/DDBJ databases">
        <title>Genome of Paenibacillus jilunlii.</title>
        <authorList>
            <person name="Sant'Anna F.H."/>
            <person name="Ambrosini A."/>
            <person name="Souza R."/>
            <person name="Bach E."/>
            <person name="Fernandes G."/>
            <person name="Balsanelli E."/>
            <person name="Baura V.A."/>
            <person name="Pedrosa F.O."/>
            <person name="Souza E.M."/>
            <person name="Passaglia L."/>
        </authorList>
    </citation>
    <scope>NUCLEOTIDE SEQUENCE [LARGE SCALE GENOMIC DNA]</scope>
    <source>
        <strain evidence="1 2">DSM 23019</strain>
    </source>
</reference>
<proteinExistence type="predicted"/>